<comment type="similarity">
    <text evidence="1">Belongs to the bacterial solute-binding protein 3 family.</text>
</comment>
<keyword evidence="2 3" id="KW-0732">Signal</keyword>
<dbReference type="InterPro" id="IPR001638">
    <property type="entry name" value="Solute-binding_3/MltF_N"/>
</dbReference>
<feature type="domain" description="Solute-binding protein family 3/N-terminal" evidence="4">
    <location>
        <begin position="29"/>
        <end position="251"/>
    </location>
</feature>
<dbReference type="CDD" id="cd13530">
    <property type="entry name" value="PBP2_peptides_like"/>
    <property type="match status" value="1"/>
</dbReference>
<dbReference type="SUPFAM" id="SSF53850">
    <property type="entry name" value="Periplasmic binding protein-like II"/>
    <property type="match status" value="1"/>
</dbReference>
<feature type="signal peptide" evidence="3">
    <location>
        <begin position="1"/>
        <end position="24"/>
    </location>
</feature>
<dbReference type="Gene3D" id="3.40.190.10">
    <property type="entry name" value="Periplasmic binding protein-like II"/>
    <property type="match status" value="2"/>
</dbReference>
<dbReference type="SMART" id="SM00062">
    <property type="entry name" value="PBPb"/>
    <property type="match status" value="1"/>
</dbReference>
<dbReference type="RefSeq" id="WP_189444030.1">
    <property type="nucleotide sequence ID" value="NZ_BMZI01000003.1"/>
</dbReference>
<feature type="chain" id="PRO_5046023864" evidence="3">
    <location>
        <begin position="25"/>
        <end position="283"/>
    </location>
</feature>
<accession>A0ABQ3DUR3</accession>
<dbReference type="PANTHER" id="PTHR35936:SF19">
    <property type="entry name" value="AMINO-ACID-BINDING PROTEIN YXEM-RELATED"/>
    <property type="match status" value="1"/>
</dbReference>
<dbReference type="EMBL" id="BMZI01000003">
    <property type="protein sequence ID" value="GHB17128.1"/>
    <property type="molecule type" value="Genomic_DNA"/>
</dbReference>
<comment type="caution">
    <text evidence="5">The sequence shown here is derived from an EMBL/GenBank/DDBJ whole genome shotgun (WGS) entry which is preliminary data.</text>
</comment>
<name>A0ABQ3DUR3_9GAMM</name>
<evidence type="ECO:0000256" key="2">
    <source>
        <dbReference type="ARBA" id="ARBA00022729"/>
    </source>
</evidence>
<evidence type="ECO:0000256" key="1">
    <source>
        <dbReference type="ARBA" id="ARBA00010333"/>
    </source>
</evidence>
<dbReference type="Pfam" id="PF00497">
    <property type="entry name" value="SBP_bac_3"/>
    <property type="match status" value="1"/>
</dbReference>
<reference evidence="6" key="1">
    <citation type="journal article" date="2019" name="Int. J. Syst. Evol. Microbiol.">
        <title>The Global Catalogue of Microorganisms (GCM) 10K type strain sequencing project: providing services to taxonomists for standard genome sequencing and annotation.</title>
        <authorList>
            <consortium name="The Broad Institute Genomics Platform"/>
            <consortium name="The Broad Institute Genome Sequencing Center for Infectious Disease"/>
            <person name="Wu L."/>
            <person name="Ma J."/>
        </authorList>
    </citation>
    <scope>NUCLEOTIDE SEQUENCE [LARGE SCALE GENOMIC DNA]</scope>
    <source>
        <strain evidence="6">KCTC 32998</strain>
    </source>
</reference>
<protein>
    <submittedName>
        <fullName evidence="5">Polar amino acid ABC transporter substrate-binding protein</fullName>
    </submittedName>
</protein>
<sequence>MKTRTLISSLLIVGGTAIAGQALAQDQSPIRAASDVGYPPFATVGNDGSYQGYDIDIAKAISKQIGRKIDVIDQPWSTTYAGLNSGKFDMVLSAAMITKNRADGMLFAEAYGDATYQFVQRASDATIESPDDLKGKTIAVNKGNLFDRWLTERQDQYGWKINRYDKNSDAIQSVASGQTDAALVYSASAGDAANRSPLLAVSDYVIDNGEVYGYSFRKDDEALRDEVDAAIECLKHDGTLAKLYTKWTGLEPKADGAVNTIYPGYGQPGFPGYDDTEHDLDCQ</sequence>
<keyword evidence="6" id="KW-1185">Reference proteome</keyword>
<organism evidence="5 6">
    <name type="scientific">Salinicola rhizosphaerae</name>
    <dbReference type="NCBI Taxonomy" id="1443141"/>
    <lineage>
        <taxon>Bacteria</taxon>
        <taxon>Pseudomonadati</taxon>
        <taxon>Pseudomonadota</taxon>
        <taxon>Gammaproteobacteria</taxon>
        <taxon>Oceanospirillales</taxon>
        <taxon>Halomonadaceae</taxon>
        <taxon>Salinicola</taxon>
    </lineage>
</organism>
<proteinExistence type="inferred from homology"/>
<dbReference type="Proteomes" id="UP000646745">
    <property type="component" value="Unassembled WGS sequence"/>
</dbReference>
<gene>
    <name evidence="5" type="ORF">GCM10009038_14800</name>
</gene>
<evidence type="ECO:0000313" key="6">
    <source>
        <dbReference type="Proteomes" id="UP000646745"/>
    </source>
</evidence>
<evidence type="ECO:0000256" key="3">
    <source>
        <dbReference type="SAM" id="SignalP"/>
    </source>
</evidence>
<dbReference type="PANTHER" id="PTHR35936">
    <property type="entry name" value="MEMBRANE-BOUND LYTIC MUREIN TRANSGLYCOSYLASE F"/>
    <property type="match status" value="1"/>
</dbReference>
<evidence type="ECO:0000259" key="4">
    <source>
        <dbReference type="SMART" id="SM00062"/>
    </source>
</evidence>
<evidence type="ECO:0000313" key="5">
    <source>
        <dbReference type="EMBL" id="GHB17128.1"/>
    </source>
</evidence>